<accession>A0A1G9NIH6</accession>
<dbReference type="InterPro" id="IPR000026">
    <property type="entry name" value="N1-like"/>
</dbReference>
<dbReference type="Gene3D" id="3.10.450.30">
    <property type="entry name" value="Microbial ribonucleases"/>
    <property type="match status" value="1"/>
</dbReference>
<dbReference type="AlphaFoldDB" id="A0A1G9NIH6"/>
<evidence type="ECO:0000256" key="2">
    <source>
        <dbReference type="ARBA" id="ARBA00022801"/>
    </source>
</evidence>
<dbReference type="SUPFAM" id="SSF53933">
    <property type="entry name" value="Microbial ribonucleases"/>
    <property type="match status" value="1"/>
</dbReference>
<keyword evidence="3" id="KW-1133">Transmembrane helix</keyword>
<keyword evidence="3" id="KW-0812">Transmembrane</keyword>
<dbReference type="STRING" id="38302.SAMN04488535_1033"/>
<gene>
    <name evidence="4" type="ORF">SAMN04488535_1033</name>
</gene>
<keyword evidence="5" id="KW-1185">Reference proteome</keyword>
<organism evidence="4 5">
    <name type="scientific">Corynebacterium mycetoides</name>
    <dbReference type="NCBI Taxonomy" id="38302"/>
    <lineage>
        <taxon>Bacteria</taxon>
        <taxon>Bacillati</taxon>
        <taxon>Actinomycetota</taxon>
        <taxon>Actinomycetes</taxon>
        <taxon>Mycobacteriales</taxon>
        <taxon>Corynebacteriaceae</taxon>
        <taxon>Corynebacterium</taxon>
    </lineage>
</organism>
<dbReference type="Pfam" id="PF00545">
    <property type="entry name" value="Ribonuclease"/>
    <property type="match status" value="1"/>
</dbReference>
<feature type="transmembrane region" description="Helical" evidence="3">
    <location>
        <begin position="12"/>
        <end position="32"/>
    </location>
</feature>
<protein>
    <submittedName>
        <fullName evidence="4">Ribonuclease</fullName>
    </submittedName>
</protein>
<keyword evidence="2" id="KW-0378">Hydrolase</keyword>
<dbReference type="GO" id="GO:0003723">
    <property type="term" value="F:RNA binding"/>
    <property type="evidence" value="ECO:0007669"/>
    <property type="project" value="InterPro"/>
</dbReference>
<dbReference type="RefSeq" id="WP_407922419.1">
    <property type="nucleotide sequence ID" value="NZ_LT629700.1"/>
</dbReference>
<name>A0A1G9NIH6_9CORY</name>
<reference evidence="5" key="1">
    <citation type="submission" date="2016-10" db="EMBL/GenBank/DDBJ databases">
        <authorList>
            <person name="Varghese N."/>
            <person name="Submissions S."/>
        </authorList>
    </citation>
    <scope>NUCLEOTIDE SEQUENCE [LARGE SCALE GENOMIC DNA]</scope>
    <source>
        <strain evidence="5">DSM 20632</strain>
    </source>
</reference>
<dbReference type="InterPro" id="IPR016191">
    <property type="entry name" value="Ribonuclease/ribotoxin"/>
</dbReference>
<evidence type="ECO:0000256" key="1">
    <source>
        <dbReference type="ARBA" id="ARBA00022722"/>
    </source>
</evidence>
<evidence type="ECO:0000313" key="5">
    <source>
        <dbReference type="Proteomes" id="UP000199350"/>
    </source>
</evidence>
<sequence>MLRMGGTSGLNNRYLGVLLIGLVGASLSLFGYRNYAEGGPTGVPFCAPSDVPAQAWDTIELVEQDGPYLHPETDDKRFGNYEGVLPDEELGYYREYTVETPGLGHRGERRIVTGGGDDGEVDEWYYTGDHYESFCEVPGV</sequence>
<keyword evidence="3" id="KW-0472">Membrane</keyword>
<evidence type="ECO:0000256" key="3">
    <source>
        <dbReference type="SAM" id="Phobius"/>
    </source>
</evidence>
<keyword evidence="1" id="KW-0540">Nuclease</keyword>
<dbReference type="EMBL" id="LT629700">
    <property type="protein sequence ID" value="SDL86133.1"/>
    <property type="molecule type" value="Genomic_DNA"/>
</dbReference>
<dbReference type="GO" id="GO:0016787">
    <property type="term" value="F:hydrolase activity"/>
    <property type="evidence" value="ECO:0007669"/>
    <property type="project" value="UniProtKB-KW"/>
</dbReference>
<dbReference type="Proteomes" id="UP000199350">
    <property type="component" value="Chromosome I"/>
</dbReference>
<dbReference type="GO" id="GO:0004521">
    <property type="term" value="F:RNA endonuclease activity"/>
    <property type="evidence" value="ECO:0007669"/>
    <property type="project" value="InterPro"/>
</dbReference>
<evidence type="ECO:0000313" key="4">
    <source>
        <dbReference type="EMBL" id="SDL86133.1"/>
    </source>
</evidence>
<proteinExistence type="predicted"/>